<dbReference type="CDD" id="cd07407">
    <property type="entry name" value="MPP_YHR202W_N"/>
    <property type="match status" value="1"/>
</dbReference>
<dbReference type="Pfam" id="PF21953">
    <property type="entry name" value="NadN_nucleosid_C"/>
    <property type="match status" value="1"/>
</dbReference>
<proteinExistence type="predicted"/>
<dbReference type="SUPFAM" id="SSF55816">
    <property type="entry name" value="5'-nucleotidase (syn. UDP-sugar hydrolase), C-terminal domain"/>
    <property type="match status" value="1"/>
</dbReference>
<dbReference type="STRING" id="215250.A0A316YT51"/>
<evidence type="ECO:0000256" key="2">
    <source>
        <dbReference type="SAM" id="SignalP"/>
    </source>
</evidence>
<evidence type="ECO:0000259" key="3">
    <source>
        <dbReference type="Pfam" id="PF21953"/>
    </source>
</evidence>
<dbReference type="GeneID" id="37041490"/>
<dbReference type="AlphaFoldDB" id="A0A316YT51"/>
<feature type="compositionally biased region" description="Basic and acidic residues" evidence="1">
    <location>
        <begin position="489"/>
        <end position="504"/>
    </location>
</feature>
<dbReference type="FunFam" id="3.60.21.10:FF:000043">
    <property type="entry name" value="Ser/Thr protein phosphatase family"/>
    <property type="match status" value="1"/>
</dbReference>
<keyword evidence="5" id="KW-1185">Reference proteome</keyword>
<dbReference type="EMBL" id="KZ819635">
    <property type="protein sequence ID" value="PWN92411.1"/>
    <property type="molecule type" value="Genomic_DNA"/>
</dbReference>
<dbReference type="InterPro" id="IPR029052">
    <property type="entry name" value="Metallo-depent_PP-like"/>
</dbReference>
<sequence length="644" mass="71244">MLVPTLKLALWLGLAASTAQACPGIDHSAGLGKRMNRVSTQPSGPDSLVRPLTWGQVNIIQTTDIHGWYQGHLKSTQPEPNYSGDWGDFASFVAHMRRRAKKQGVDLLVVDSGDLHDGAGLSDGYPMGQGPDAHVSNQFHSLVKYDALAVGNHELYIYENALDTYQNFVPQQHGRYAASNVNISYAPHPGQANVTKPMGERFIKFKTDHGRRVTAFGVLYNFQGQDKGLTVQPPKDMVNEAWFAEAIKEEPDFFLLNGHMPVRRDDWPVVVNAIRKVHPTTPLIVTGGHTHIRDCYIYDNRAFGIEAGRYLETIGWLSFNLTSANASSPLSFSRSYIDANRRNYAIHAGLSNQKQLDTAQGISITKGMDKVAADWNLTQVYGNNTQDYYLDRVPATDNSSILHLLTNDILPTVISTSNPDRKGVSNFVLANSGSQRFDAYKGPFTKNDQYIVSPFTDHFLYLQDVPYKYASTLLGALNGDGQAQASSKRSPEAAARHDGSLGQRRAVDAKVVDETYGEWRRAQNEAARRDLEALDRRADAQDATLGYVTKDSCPGLGDDTEHVAIPYASQPDYVASPLTGNTTTVGPDDKVDVIFLDFIVSNVVRLLNNQQKDKVYNVSDATPYNSLSTQDLYPLYFESLNKTQ</sequence>
<dbReference type="GO" id="GO:0005829">
    <property type="term" value="C:cytosol"/>
    <property type="evidence" value="ECO:0007669"/>
    <property type="project" value="TreeGrafter"/>
</dbReference>
<gene>
    <name evidence="4" type="ORF">FA10DRAFT_250732</name>
</gene>
<organism evidence="4 5">
    <name type="scientific">Acaromyces ingoldii</name>
    <dbReference type="NCBI Taxonomy" id="215250"/>
    <lineage>
        <taxon>Eukaryota</taxon>
        <taxon>Fungi</taxon>
        <taxon>Dikarya</taxon>
        <taxon>Basidiomycota</taxon>
        <taxon>Ustilaginomycotina</taxon>
        <taxon>Exobasidiomycetes</taxon>
        <taxon>Exobasidiales</taxon>
        <taxon>Cryptobasidiaceae</taxon>
        <taxon>Acaromyces</taxon>
    </lineage>
</organism>
<dbReference type="GO" id="GO:0005576">
    <property type="term" value="C:extracellular region"/>
    <property type="evidence" value="ECO:0007669"/>
    <property type="project" value="UniProtKB-ARBA"/>
</dbReference>
<dbReference type="InterPro" id="IPR053828">
    <property type="entry name" value="Nucleosidase_C"/>
</dbReference>
<dbReference type="FunCoup" id="A0A316YT51">
    <property type="interactions" value="168"/>
</dbReference>
<dbReference type="InterPro" id="IPR006179">
    <property type="entry name" value="5_nucleotidase/apyrase"/>
</dbReference>
<dbReference type="InterPro" id="IPR041823">
    <property type="entry name" value="YHR202W_N"/>
</dbReference>
<evidence type="ECO:0000313" key="4">
    <source>
        <dbReference type="EMBL" id="PWN92411.1"/>
    </source>
</evidence>
<dbReference type="RefSeq" id="XP_025379609.1">
    <property type="nucleotide sequence ID" value="XM_025519574.1"/>
</dbReference>
<dbReference type="InterPro" id="IPR036907">
    <property type="entry name" value="5'-Nucleotdase_C_sf"/>
</dbReference>
<dbReference type="PANTHER" id="PTHR11575">
    <property type="entry name" value="5'-NUCLEOTIDASE-RELATED"/>
    <property type="match status" value="1"/>
</dbReference>
<dbReference type="Gene3D" id="3.90.780.10">
    <property type="entry name" value="5'-Nucleotidase, C-terminal domain"/>
    <property type="match status" value="1"/>
</dbReference>
<accession>A0A316YT51</accession>
<dbReference type="OrthoDB" id="7722975at2759"/>
<dbReference type="PROSITE" id="PS51257">
    <property type="entry name" value="PROKAR_LIPOPROTEIN"/>
    <property type="match status" value="1"/>
</dbReference>
<dbReference type="PANTHER" id="PTHR11575:SF22">
    <property type="entry name" value="ADL392WP"/>
    <property type="match status" value="1"/>
</dbReference>
<dbReference type="SUPFAM" id="SSF56300">
    <property type="entry name" value="Metallo-dependent phosphatases"/>
    <property type="match status" value="1"/>
</dbReference>
<dbReference type="InParanoid" id="A0A316YT51"/>
<feature type="signal peptide" evidence="2">
    <location>
        <begin position="1"/>
        <end position="21"/>
    </location>
</feature>
<evidence type="ECO:0000313" key="5">
    <source>
        <dbReference type="Proteomes" id="UP000245768"/>
    </source>
</evidence>
<feature type="chain" id="PRO_5016454977" description="Putative 5'-nucleotidase C-terminal domain-containing protein" evidence="2">
    <location>
        <begin position="22"/>
        <end position="644"/>
    </location>
</feature>
<dbReference type="GO" id="GO:0009166">
    <property type="term" value="P:nucleotide catabolic process"/>
    <property type="evidence" value="ECO:0007669"/>
    <property type="project" value="InterPro"/>
</dbReference>
<feature type="region of interest" description="Disordered" evidence="1">
    <location>
        <begin position="480"/>
        <end position="504"/>
    </location>
</feature>
<feature type="domain" description="Putative 5'-nucleotidase C-terminal" evidence="3">
    <location>
        <begin position="387"/>
        <end position="604"/>
    </location>
</feature>
<evidence type="ECO:0000256" key="1">
    <source>
        <dbReference type="SAM" id="MobiDB-lite"/>
    </source>
</evidence>
<dbReference type="Proteomes" id="UP000245768">
    <property type="component" value="Unassembled WGS sequence"/>
</dbReference>
<name>A0A316YT51_9BASI</name>
<keyword evidence="2" id="KW-0732">Signal</keyword>
<dbReference type="PIRSF" id="PIRSF017316">
    <property type="entry name" value="Pesterase_C1039"/>
    <property type="match status" value="1"/>
</dbReference>
<protein>
    <recommendedName>
        <fullName evidence="3">Putative 5'-nucleotidase C-terminal domain-containing protein</fullName>
    </recommendedName>
</protein>
<dbReference type="InterPro" id="IPR014485">
    <property type="entry name" value="Pesterase_C1039"/>
</dbReference>
<reference evidence="4 5" key="1">
    <citation type="journal article" date="2018" name="Mol. Biol. Evol.">
        <title>Broad Genomic Sampling Reveals a Smut Pathogenic Ancestry of the Fungal Clade Ustilaginomycotina.</title>
        <authorList>
            <person name="Kijpornyongpan T."/>
            <person name="Mondo S.J."/>
            <person name="Barry K."/>
            <person name="Sandor L."/>
            <person name="Lee J."/>
            <person name="Lipzen A."/>
            <person name="Pangilinan J."/>
            <person name="LaButti K."/>
            <person name="Hainaut M."/>
            <person name="Henrissat B."/>
            <person name="Grigoriev I.V."/>
            <person name="Spatafora J.W."/>
            <person name="Aime M.C."/>
        </authorList>
    </citation>
    <scope>NUCLEOTIDE SEQUENCE [LARGE SCALE GENOMIC DNA]</scope>
    <source>
        <strain evidence="4 5">MCA 4198</strain>
    </source>
</reference>
<dbReference type="Gene3D" id="3.60.21.10">
    <property type="match status" value="1"/>
</dbReference>
<dbReference type="GO" id="GO:0016787">
    <property type="term" value="F:hydrolase activity"/>
    <property type="evidence" value="ECO:0007669"/>
    <property type="project" value="InterPro"/>
</dbReference>